<dbReference type="AlphaFoldDB" id="A0A4D6MIP1"/>
<evidence type="ECO:0000313" key="2">
    <source>
        <dbReference type="Proteomes" id="UP000501690"/>
    </source>
</evidence>
<keyword evidence="2" id="KW-1185">Reference proteome</keyword>
<dbReference type="EMBL" id="CP039351">
    <property type="protein sequence ID" value="QCE00591.1"/>
    <property type="molecule type" value="Genomic_DNA"/>
</dbReference>
<gene>
    <name evidence="1" type="ORF">DEO72_LG7g1881</name>
</gene>
<evidence type="ECO:0000313" key="1">
    <source>
        <dbReference type="EMBL" id="QCE00591.1"/>
    </source>
</evidence>
<name>A0A4D6MIP1_VIGUN</name>
<sequence length="81" mass="8664">MNQRPPGGKESPAGRWLQILWFLRRLAPGGTCPPSGGLEAVATSGTCPSLGDLVVGVLQGFWWCFKGKIVGFLELSSEHIP</sequence>
<dbReference type="Proteomes" id="UP000501690">
    <property type="component" value="Linkage Group LG7"/>
</dbReference>
<protein>
    <submittedName>
        <fullName evidence="1">Uncharacterized protein</fullName>
    </submittedName>
</protein>
<proteinExistence type="predicted"/>
<accession>A0A4D6MIP1</accession>
<reference evidence="1 2" key="1">
    <citation type="submission" date="2019-04" db="EMBL/GenBank/DDBJ databases">
        <title>An improved genome assembly and genetic linkage map for asparagus bean, Vigna unguiculata ssp. sesquipedialis.</title>
        <authorList>
            <person name="Xia Q."/>
            <person name="Zhang R."/>
            <person name="Dong Y."/>
        </authorList>
    </citation>
    <scope>NUCLEOTIDE SEQUENCE [LARGE SCALE GENOMIC DNA]</scope>
    <source>
        <tissue evidence="1">Leaf</tissue>
    </source>
</reference>
<organism evidence="1 2">
    <name type="scientific">Vigna unguiculata</name>
    <name type="common">Cowpea</name>
    <dbReference type="NCBI Taxonomy" id="3917"/>
    <lineage>
        <taxon>Eukaryota</taxon>
        <taxon>Viridiplantae</taxon>
        <taxon>Streptophyta</taxon>
        <taxon>Embryophyta</taxon>
        <taxon>Tracheophyta</taxon>
        <taxon>Spermatophyta</taxon>
        <taxon>Magnoliopsida</taxon>
        <taxon>eudicotyledons</taxon>
        <taxon>Gunneridae</taxon>
        <taxon>Pentapetalae</taxon>
        <taxon>rosids</taxon>
        <taxon>fabids</taxon>
        <taxon>Fabales</taxon>
        <taxon>Fabaceae</taxon>
        <taxon>Papilionoideae</taxon>
        <taxon>50 kb inversion clade</taxon>
        <taxon>NPAAA clade</taxon>
        <taxon>indigoferoid/millettioid clade</taxon>
        <taxon>Phaseoleae</taxon>
        <taxon>Vigna</taxon>
    </lineage>
</organism>